<dbReference type="AlphaFoldDB" id="A0A8B9HZ66"/>
<evidence type="ECO:0000313" key="3">
    <source>
        <dbReference type="Ensembl" id="ENSAMXP00005019013.1"/>
    </source>
</evidence>
<dbReference type="PANTHER" id="PTHR46486:SF1">
    <property type="entry name" value="CCHC-TYPE DOMAIN-CONTAINING PROTEIN"/>
    <property type="match status" value="1"/>
</dbReference>
<feature type="region of interest" description="Disordered" evidence="1">
    <location>
        <begin position="200"/>
        <end position="263"/>
    </location>
</feature>
<organism evidence="3 4">
    <name type="scientific">Astyanax mexicanus</name>
    <name type="common">Blind cave fish</name>
    <name type="synonym">Astyanax fasciatus mexicanus</name>
    <dbReference type="NCBI Taxonomy" id="7994"/>
    <lineage>
        <taxon>Eukaryota</taxon>
        <taxon>Metazoa</taxon>
        <taxon>Chordata</taxon>
        <taxon>Craniata</taxon>
        <taxon>Vertebrata</taxon>
        <taxon>Euteleostomi</taxon>
        <taxon>Actinopterygii</taxon>
        <taxon>Neopterygii</taxon>
        <taxon>Teleostei</taxon>
        <taxon>Ostariophysi</taxon>
        <taxon>Characiformes</taxon>
        <taxon>Characoidei</taxon>
        <taxon>Acestrorhamphidae</taxon>
        <taxon>Acestrorhamphinae</taxon>
        <taxon>Astyanax</taxon>
    </lineage>
</organism>
<evidence type="ECO:0000256" key="1">
    <source>
        <dbReference type="SAM" id="MobiDB-lite"/>
    </source>
</evidence>
<dbReference type="Gene3D" id="4.10.60.10">
    <property type="entry name" value="Zinc finger, CCHC-type"/>
    <property type="match status" value="1"/>
</dbReference>
<dbReference type="GO" id="GO:0008270">
    <property type="term" value="F:zinc ion binding"/>
    <property type="evidence" value="ECO:0007669"/>
    <property type="project" value="InterPro"/>
</dbReference>
<sequence>MGGIFFPQKHTVRVELKLDAAAEVKLCGLAAGKIFCLQDFAGSWFLDVTLEEVLRGLRLVPLFTMDKVPVMVHLYNPFLADEVIRAFLDHYCTSVSVVDPAGPGGLLHPPGSFTIGPHHGFLHYSGQPLYCRRCGGLGHTKEACDGRRCRTCGPEEHSTADCGAPKACSLCGSSAHLFRACPSRGGTFASLFVDDYRTRDEEPSTSALGVPPVAVPPSPQQHPQTGRTQRRQRVRQQYQRPGWSIRIGSSSPRGRTHLVQFQG</sequence>
<evidence type="ECO:0000313" key="4">
    <source>
        <dbReference type="Proteomes" id="UP000694621"/>
    </source>
</evidence>
<dbReference type="SUPFAM" id="SSF57756">
    <property type="entry name" value="Retrovirus zinc finger-like domains"/>
    <property type="match status" value="1"/>
</dbReference>
<dbReference type="SMART" id="SM00343">
    <property type="entry name" value="ZnF_C2HC"/>
    <property type="match status" value="3"/>
</dbReference>
<feature type="compositionally biased region" description="Low complexity" evidence="1">
    <location>
        <begin position="235"/>
        <end position="253"/>
    </location>
</feature>
<evidence type="ECO:0000259" key="2">
    <source>
        <dbReference type="PROSITE" id="PS50081"/>
    </source>
</evidence>
<dbReference type="GO" id="GO:0003676">
    <property type="term" value="F:nucleic acid binding"/>
    <property type="evidence" value="ECO:0007669"/>
    <property type="project" value="InterPro"/>
</dbReference>
<dbReference type="Ensembl" id="ENSAMXT00005021018.1">
    <property type="protein sequence ID" value="ENSAMXP00005019013.1"/>
    <property type="gene ID" value="ENSAMXG00005009885.1"/>
</dbReference>
<dbReference type="PANTHER" id="PTHR46486">
    <property type="entry name" value="CCHC-TYPE DOMAIN-CONTAINING PROTEIN"/>
    <property type="match status" value="1"/>
</dbReference>
<reference evidence="3" key="1">
    <citation type="submission" date="2025-08" db="UniProtKB">
        <authorList>
            <consortium name="Ensembl"/>
        </authorList>
    </citation>
    <scope>IDENTIFICATION</scope>
</reference>
<dbReference type="InterPro" id="IPR036875">
    <property type="entry name" value="Znf_CCHC_sf"/>
</dbReference>
<feature type="domain" description="Phorbol-ester/DAG-type" evidence="2">
    <location>
        <begin position="118"/>
        <end position="168"/>
    </location>
</feature>
<name>A0A8B9HZ66_ASTMX</name>
<dbReference type="InterPro" id="IPR002219">
    <property type="entry name" value="PKC_DAG/PE"/>
</dbReference>
<dbReference type="Proteomes" id="UP000694621">
    <property type="component" value="Unplaced"/>
</dbReference>
<proteinExistence type="predicted"/>
<protein>
    <recommendedName>
        <fullName evidence="2">Phorbol-ester/DAG-type domain-containing protein</fullName>
    </recommendedName>
</protein>
<accession>A0A8B9HZ66</accession>
<dbReference type="PROSITE" id="PS50081">
    <property type="entry name" value="ZF_DAG_PE_2"/>
    <property type="match status" value="1"/>
</dbReference>
<dbReference type="InterPro" id="IPR001878">
    <property type="entry name" value="Znf_CCHC"/>
</dbReference>